<reference evidence="1" key="2">
    <citation type="submission" date="2020-09" db="EMBL/GenBank/DDBJ databases">
        <authorList>
            <person name="Sun Q."/>
            <person name="Zhou Y."/>
        </authorList>
    </citation>
    <scope>NUCLEOTIDE SEQUENCE</scope>
    <source>
        <strain evidence="1">CGMCC 1.15179</strain>
    </source>
</reference>
<dbReference type="Proteomes" id="UP000625210">
    <property type="component" value="Unassembled WGS sequence"/>
</dbReference>
<reference evidence="1" key="1">
    <citation type="journal article" date="2014" name="Int. J. Syst. Evol. Microbiol.">
        <title>Complete genome sequence of Corynebacterium casei LMG S-19264T (=DSM 44701T), isolated from a smear-ripened cheese.</title>
        <authorList>
            <consortium name="US DOE Joint Genome Institute (JGI-PGF)"/>
            <person name="Walter F."/>
            <person name="Albersmeier A."/>
            <person name="Kalinowski J."/>
            <person name="Ruckert C."/>
        </authorList>
    </citation>
    <scope>NUCLEOTIDE SEQUENCE</scope>
    <source>
        <strain evidence="1">CGMCC 1.15179</strain>
    </source>
</reference>
<dbReference type="RefSeq" id="WP_188646730.1">
    <property type="nucleotide sequence ID" value="NZ_BMHQ01000003.1"/>
</dbReference>
<accession>A0A8J2VHR3</accession>
<evidence type="ECO:0000313" key="1">
    <source>
        <dbReference type="EMBL" id="GGE09948.1"/>
    </source>
</evidence>
<sequence>MLVKMRRQVFDSLEDKALGGACFEPIIPKIRGKNNTVKTQVYKQLTTGQQALFMFYVFYNHASKSLAEFYWWSAYYLAQPKAWLEIKVGLRYFRADAMLRLLEEMEGILKARNHPSSFGRFDVSYKDLDNDLELLASVSPLHTIFHEISPAILKRIGKYIRNNPSEFLQFEN</sequence>
<dbReference type="EMBL" id="BMHQ01000003">
    <property type="protein sequence ID" value="GGE09948.1"/>
    <property type="molecule type" value="Genomic_DNA"/>
</dbReference>
<gene>
    <name evidence="1" type="ORF">GCM10011571_09080</name>
</gene>
<keyword evidence="2" id="KW-1185">Reference proteome</keyword>
<proteinExistence type="predicted"/>
<organism evidence="1 2">
    <name type="scientific">Marinithermofilum abyssi</name>
    <dbReference type="NCBI Taxonomy" id="1571185"/>
    <lineage>
        <taxon>Bacteria</taxon>
        <taxon>Bacillati</taxon>
        <taxon>Bacillota</taxon>
        <taxon>Bacilli</taxon>
        <taxon>Bacillales</taxon>
        <taxon>Thermoactinomycetaceae</taxon>
        <taxon>Marinithermofilum</taxon>
    </lineage>
</organism>
<evidence type="ECO:0000313" key="2">
    <source>
        <dbReference type="Proteomes" id="UP000625210"/>
    </source>
</evidence>
<dbReference type="AlphaFoldDB" id="A0A8J2VHR3"/>
<comment type="caution">
    <text evidence="1">The sequence shown here is derived from an EMBL/GenBank/DDBJ whole genome shotgun (WGS) entry which is preliminary data.</text>
</comment>
<protein>
    <submittedName>
        <fullName evidence="1">Uncharacterized protein</fullName>
    </submittedName>
</protein>
<name>A0A8J2VHR3_9BACL</name>